<organism evidence="2 3">
    <name type="scientific">Streptomyces minutiscleroticus</name>
    <dbReference type="NCBI Taxonomy" id="68238"/>
    <lineage>
        <taxon>Bacteria</taxon>
        <taxon>Bacillati</taxon>
        <taxon>Actinomycetota</taxon>
        <taxon>Actinomycetes</taxon>
        <taxon>Kitasatosporales</taxon>
        <taxon>Streptomycetaceae</taxon>
        <taxon>Streptomyces</taxon>
    </lineage>
</organism>
<sequence length="80" mass="8234">MRAPRRVWPNSPTASVTGPPATAPAAYTPPGTLTAEEVFGQALAHGDEHVIKLTDTALDVGDEQALAAALRSVELSEPSG</sequence>
<dbReference type="EMBL" id="BMVU01000006">
    <property type="protein sequence ID" value="GGX67047.1"/>
    <property type="molecule type" value="Genomic_DNA"/>
</dbReference>
<comment type="caution">
    <text evidence="2">The sequence shown here is derived from an EMBL/GenBank/DDBJ whole genome shotgun (WGS) entry which is preliminary data.</text>
</comment>
<protein>
    <submittedName>
        <fullName evidence="2">Uncharacterized protein</fullName>
    </submittedName>
</protein>
<evidence type="ECO:0000313" key="2">
    <source>
        <dbReference type="EMBL" id="GGX67047.1"/>
    </source>
</evidence>
<keyword evidence="3" id="KW-1185">Reference proteome</keyword>
<proteinExistence type="predicted"/>
<reference evidence="2" key="2">
    <citation type="submission" date="2020-09" db="EMBL/GenBank/DDBJ databases">
        <authorList>
            <person name="Sun Q."/>
            <person name="Ohkuma M."/>
        </authorList>
    </citation>
    <scope>NUCLEOTIDE SEQUENCE</scope>
    <source>
        <strain evidence="2">JCM 4790</strain>
    </source>
</reference>
<feature type="region of interest" description="Disordered" evidence="1">
    <location>
        <begin position="1"/>
        <end position="27"/>
    </location>
</feature>
<feature type="compositionally biased region" description="Low complexity" evidence="1">
    <location>
        <begin position="12"/>
        <end position="27"/>
    </location>
</feature>
<accession>A0A918KMY2</accession>
<dbReference type="Proteomes" id="UP000619244">
    <property type="component" value="Unassembled WGS sequence"/>
</dbReference>
<evidence type="ECO:0000256" key="1">
    <source>
        <dbReference type="SAM" id="MobiDB-lite"/>
    </source>
</evidence>
<dbReference type="AlphaFoldDB" id="A0A918KMY2"/>
<reference evidence="2" key="1">
    <citation type="journal article" date="2014" name="Int. J. Syst. Evol. Microbiol.">
        <title>Complete genome sequence of Corynebacterium casei LMG S-19264T (=DSM 44701T), isolated from a smear-ripened cheese.</title>
        <authorList>
            <consortium name="US DOE Joint Genome Institute (JGI-PGF)"/>
            <person name="Walter F."/>
            <person name="Albersmeier A."/>
            <person name="Kalinowski J."/>
            <person name="Ruckert C."/>
        </authorList>
    </citation>
    <scope>NUCLEOTIDE SEQUENCE</scope>
    <source>
        <strain evidence="2">JCM 4790</strain>
    </source>
</reference>
<gene>
    <name evidence="2" type="ORF">GCM10010358_21970</name>
</gene>
<name>A0A918KMY2_9ACTN</name>
<evidence type="ECO:0000313" key="3">
    <source>
        <dbReference type="Proteomes" id="UP000619244"/>
    </source>
</evidence>